<keyword evidence="2" id="KW-1015">Disulfide bond</keyword>
<keyword evidence="3" id="KW-0732">Signal</keyword>
<dbReference type="GO" id="GO:0016788">
    <property type="term" value="F:hydrolase activity, acting on ester bonds"/>
    <property type="evidence" value="ECO:0007669"/>
    <property type="project" value="InterPro"/>
</dbReference>
<evidence type="ECO:0000313" key="5">
    <source>
        <dbReference type="Proteomes" id="UP000473325"/>
    </source>
</evidence>
<evidence type="ECO:0000256" key="1">
    <source>
        <dbReference type="PIRSR" id="PIRSR637460-1"/>
    </source>
</evidence>
<dbReference type="PANTHER" id="PTHR37981">
    <property type="entry name" value="LIPASE 2"/>
    <property type="match status" value="1"/>
</dbReference>
<organism evidence="4 5">
    <name type="scientific">Nocardioides flavescens</name>
    <dbReference type="NCBI Taxonomy" id="2691959"/>
    <lineage>
        <taxon>Bacteria</taxon>
        <taxon>Bacillati</taxon>
        <taxon>Actinomycetota</taxon>
        <taxon>Actinomycetes</taxon>
        <taxon>Propionibacteriales</taxon>
        <taxon>Nocardioidaceae</taxon>
        <taxon>Nocardioides</taxon>
    </lineage>
</organism>
<feature type="disulfide bond" evidence="2">
    <location>
        <begin position="70"/>
        <end position="99"/>
    </location>
</feature>
<protein>
    <submittedName>
        <fullName evidence="4">Uncharacterized protein</fullName>
    </submittedName>
</protein>
<accession>A0A6L7F2F2</accession>
<feature type="chain" id="PRO_5027025148" evidence="3">
    <location>
        <begin position="30"/>
        <end position="483"/>
    </location>
</feature>
<dbReference type="InterPro" id="IPR036514">
    <property type="entry name" value="SGNH_hydro_sf"/>
</dbReference>
<dbReference type="Gene3D" id="3.40.50.1110">
    <property type="entry name" value="SGNH hydrolase"/>
    <property type="match status" value="1"/>
</dbReference>
<evidence type="ECO:0000256" key="3">
    <source>
        <dbReference type="SAM" id="SignalP"/>
    </source>
</evidence>
<proteinExistence type="predicted"/>
<feature type="signal peptide" evidence="3">
    <location>
        <begin position="1"/>
        <end position="29"/>
    </location>
</feature>
<dbReference type="SUPFAM" id="SSF52266">
    <property type="entry name" value="SGNH hydrolase"/>
    <property type="match status" value="1"/>
</dbReference>
<gene>
    <name evidence="4" type="ORF">GRQ65_18095</name>
</gene>
<evidence type="ECO:0000256" key="2">
    <source>
        <dbReference type="PIRSR" id="PIRSR637460-2"/>
    </source>
</evidence>
<keyword evidence="5" id="KW-1185">Reference proteome</keyword>
<dbReference type="AlphaFoldDB" id="A0A6L7F2F2"/>
<feature type="active site" description="Nucleophile" evidence="1">
    <location>
        <position position="48"/>
    </location>
</feature>
<feature type="disulfide bond" evidence="2">
    <location>
        <begin position="206"/>
        <end position="217"/>
    </location>
</feature>
<dbReference type="InterPro" id="IPR037460">
    <property type="entry name" value="SEST-like"/>
</dbReference>
<reference evidence="4 5" key="1">
    <citation type="submission" date="2019-12" db="EMBL/GenBank/DDBJ databases">
        <authorList>
            <person name="Kun Z."/>
        </authorList>
    </citation>
    <scope>NUCLEOTIDE SEQUENCE [LARGE SCALE GENOMIC DNA]</scope>
    <source>
        <strain evidence="4 5">YIM 123512</strain>
    </source>
</reference>
<dbReference type="EMBL" id="WUEK01000012">
    <property type="protein sequence ID" value="MXG91461.1"/>
    <property type="molecule type" value="Genomic_DNA"/>
</dbReference>
<dbReference type="GO" id="GO:0006629">
    <property type="term" value="P:lipid metabolic process"/>
    <property type="evidence" value="ECO:0007669"/>
    <property type="project" value="TreeGrafter"/>
</dbReference>
<sequence length="483" mass="51058">MTALTRRPVAVVAALALLGVGLLVPPAGAAPAPARVGGALDVLVLGDSYSAGNGATDEQGDPQTFGPTDCFRSRVAWGEKYAASLRAAGQPVDLANHACSGGVTADVTTPRAMDTSTRVVATPAGVTTNAQADAALARTDPCNTRQFPTEEFWTYRATLVVPGALTTYDCTRTLLPQADFVSPETDLVLFTLGGNDAGFTTIVTSCFVPVVRTAASCRTAVESARALLPTLQQRLLADIAAIRARGLREDAKIVQLGYPWLQLDNGFELNDPTGTYAAGDEVRSLVTQGNAAIAAVVPTANAGHPGQMSFLDGVPQAFSGHEPDATTPVGNPDRWVLQVGDGTNTSFWYHPNRFGQTAYAGLLAARGAFGATPGSAAGTTAVTAKLKVRLTPRRLAGRPERGDRVRLRVKVRLSDGTRPRGKVVVRGLPGRARLAKVKVRGKDRGVVRAVLRLRDPKVRKVRISYVDRTGVRVTVIRVVRARR</sequence>
<comment type="caution">
    <text evidence="4">The sequence shown here is derived from an EMBL/GenBank/DDBJ whole genome shotgun (WGS) entry which is preliminary data.</text>
</comment>
<evidence type="ECO:0000313" key="4">
    <source>
        <dbReference type="EMBL" id="MXG91461.1"/>
    </source>
</evidence>
<dbReference type="PANTHER" id="PTHR37981:SF1">
    <property type="entry name" value="SGNH HYDROLASE-TYPE ESTERASE DOMAIN-CONTAINING PROTEIN"/>
    <property type="match status" value="1"/>
</dbReference>
<dbReference type="Proteomes" id="UP000473325">
    <property type="component" value="Unassembled WGS sequence"/>
</dbReference>
<dbReference type="RefSeq" id="WP_160879380.1">
    <property type="nucleotide sequence ID" value="NZ_WUEK01000012.1"/>
</dbReference>
<name>A0A6L7F2F2_9ACTN</name>
<feature type="active site" evidence="1">
    <location>
        <position position="350"/>
    </location>
</feature>